<evidence type="ECO:0000313" key="2">
    <source>
        <dbReference type="Proteomes" id="UP000242188"/>
    </source>
</evidence>
<sequence>MSMRDVACQFTKNIIQISSTSLHLMSKKSDKKLESVLELLEMTLQSDYDFAIKIDRALVGIQKWSEDSKRTLHDMYKATSHQAPKEALSTIQFVASKCGRLFIYEAKHVNLSKTNTLLLVKPIDTNCSFRSAISLAVGVHSRETLKKLLDIDRHAMEDDPTDQNMCFRGLIFWRQKDPENHNAKQLQKLLKDLDKITLEDREQVSESVLKLNNADLNMMNGVGEPIFIRMYRNVEETLAHVTSISQKLATIEQREILDMIRLETNHTPRCADVSDRCQSAHQT</sequence>
<dbReference type="EMBL" id="NEDP02002708">
    <property type="protein sequence ID" value="OWF50252.1"/>
    <property type="molecule type" value="Genomic_DNA"/>
</dbReference>
<gene>
    <name evidence="1" type="ORF">KP79_PYT16091</name>
</gene>
<evidence type="ECO:0000313" key="1">
    <source>
        <dbReference type="EMBL" id="OWF50252.1"/>
    </source>
</evidence>
<protein>
    <submittedName>
        <fullName evidence="1">Uncharacterized protein</fullName>
    </submittedName>
</protein>
<dbReference type="AlphaFoldDB" id="A0A210QNF0"/>
<proteinExistence type="predicted"/>
<reference evidence="1 2" key="1">
    <citation type="journal article" date="2017" name="Nat. Ecol. Evol.">
        <title>Scallop genome provides insights into evolution of bilaterian karyotype and development.</title>
        <authorList>
            <person name="Wang S."/>
            <person name="Zhang J."/>
            <person name="Jiao W."/>
            <person name="Li J."/>
            <person name="Xun X."/>
            <person name="Sun Y."/>
            <person name="Guo X."/>
            <person name="Huan P."/>
            <person name="Dong B."/>
            <person name="Zhang L."/>
            <person name="Hu X."/>
            <person name="Sun X."/>
            <person name="Wang J."/>
            <person name="Zhao C."/>
            <person name="Wang Y."/>
            <person name="Wang D."/>
            <person name="Huang X."/>
            <person name="Wang R."/>
            <person name="Lv J."/>
            <person name="Li Y."/>
            <person name="Zhang Z."/>
            <person name="Liu B."/>
            <person name="Lu W."/>
            <person name="Hui Y."/>
            <person name="Liang J."/>
            <person name="Zhou Z."/>
            <person name="Hou R."/>
            <person name="Li X."/>
            <person name="Liu Y."/>
            <person name="Li H."/>
            <person name="Ning X."/>
            <person name="Lin Y."/>
            <person name="Zhao L."/>
            <person name="Xing Q."/>
            <person name="Dou J."/>
            <person name="Li Y."/>
            <person name="Mao J."/>
            <person name="Guo H."/>
            <person name="Dou H."/>
            <person name="Li T."/>
            <person name="Mu C."/>
            <person name="Jiang W."/>
            <person name="Fu Q."/>
            <person name="Fu X."/>
            <person name="Miao Y."/>
            <person name="Liu J."/>
            <person name="Yu Q."/>
            <person name="Li R."/>
            <person name="Liao H."/>
            <person name="Li X."/>
            <person name="Kong Y."/>
            <person name="Jiang Z."/>
            <person name="Chourrout D."/>
            <person name="Li R."/>
            <person name="Bao Z."/>
        </authorList>
    </citation>
    <scope>NUCLEOTIDE SEQUENCE [LARGE SCALE GENOMIC DNA]</scope>
    <source>
        <strain evidence="1 2">PY_sf001</strain>
    </source>
</reference>
<dbReference type="Proteomes" id="UP000242188">
    <property type="component" value="Unassembled WGS sequence"/>
</dbReference>
<comment type="caution">
    <text evidence="1">The sequence shown here is derived from an EMBL/GenBank/DDBJ whole genome shotgun (WGS) entry which is preliminary data.</text>
</comment>
<keyword evidence="2" id="KW-1185">Reference proteome</keyword>
<organism evidence="1 2">
    <name type="scientific">Mizuhopecten yessoensis</name>
    <name type="common">Japanese scallop</name>
    <name type="synonym">Patinopecten yessoensis</name>
    <dbReference type="NCBI Taxonomy" id="6573"/>
    <lineage>
        <taxon>Eukaryota</taxon>
        <taxon>Metazoa</taxon>
        <taxon>Spiralia</taxon>
        <taxon>Lophotrochozoa</taxon>
        <taxon>Mollusca</taxon>
        <taxon>Bivalvia</taxon>
        <taxon>Autobranchia</taxon>
        <taxon>Pteriomorphia</taxon>
        <taxon>Pectinida</taxon>
        <taxon>Pectinoidea</taxon>
        <taxon>Pectinidae</taxon>
        <taxon>Mizuhopecten</taxon>
    </lineage>
</organism>
<dbReference type="OrthoDB" id="10436526at2759"/>
<accession>A0A210QNF0</accession>
<name>A0A210QNF0_MIZYE</name>